<dbReference type="GO" id="GO:0003824">
    <property type="term" value="F:catalytic activity"/>
    <property type="evidence" value="ECO:0007669"/>
    <property type="project" value="InterPro"/>
</dbReference>
<dbReference type="EMBL" id="UGRY01000002">
    <property type="protein sequence ID" value="SUA75165.1"/>
    <property type="molecule type" value="Genomic_DNA"/>
</dbReference>
<dbReference type="GO" id="GO:0006284">
    <property type="term" value="P:base-excision repair"/>
    <property type="evidence" value="ECO:0007669"/>
    <property type="project" value="InterPro"/>
</dbReference>
<dbReference type="Pfam" id="PF00730">
    <property type="entry name" value="HhH-GPD"/>
    <property type="match status" value="1"/>
</dbReference>
<dbReference type="Gene3D" id="1.10.340.30">
    <property type="entry name" value="Hypothetical protein, domain 2"/>
    <property type="match status" value="1"/>
</dbReference>
<dbReference type="Proteomes" id="UP000255467">
    <property type="component" value="Unassembled WGS sequence"/>
</dbReference>
<dbReference type="STRING" id="1406858.GCA_000710895_00328"/>
<name>A0A378YD49_9NOCA</name>
<evidence type="ECO:0000259" key="1">
    <source>
        <dbReference type="Pfam" id="PF00730"/>
    </source>
</evidence>
<dbReference type="SUPFAM" id="SSF48150">
    <property type="entry name" value="DNA-glycosylase"/>
    <property type="match status" value="1"/>
</dbReference>
<dbReference type="InterPro" id="IPR011257">
    <property type="entry name" value="DNA_glycosylase"/>
</dbReference>
<organism evidence="2 3">
    <name type="scientific">Nocardia otitidiscaviarum</name>
    <dbReference type="NCBI Taxonomy" id="1823"/>
    <lineage>
        <taxon>Bacteria</taxon>
        <taxon>Bacillati</taxon>
        <taxon>Actinomycetota</taxon>
        <taxon>Actinomycetes</taxon>
        <taxon>Mycobacteriales</taxon>
        <taxon>Nocardiaceae</taxon>
        <taxon>Nocardia</taxon>
    </lineage>
</organism>
<dbReference type="NCBIfam" id="TIGR03252">
    <property type="entry name" value="HhH-GPD-type base excision DNA repair protein"/>
    <property type="match status" value="1"/>
</dbReference>
<dbReference type="AlphaFoldDB" id="A0A378YD49"/>
<dbReference type="InterPro" id="IPR003265">
    <property type="entry name" value="HhH-GPD_domain"/>
</dbReference>
<sequence length="196" mass="21435">MIDAMATRKLCIAQDPQADELLSTDDFALLVGMALDQQFPMEHAFRGPQKIADRMGGFDIHRIAAADPAEFEEIGATPPAIHRYGRSMARRVQELAHYIIEHYDGRTAGLWTDGDPDGKEVLKRLKALPGFGDQKARIFLALLGKQDGLAAKGWREAAGAYGEQNSRRSVADVTDAESLAQVREFKKQAKAAAKAG</sequence>
<keyword evidence="3" id="KW-1185">Reference proteome</keyword>
<gene>
    <name evidence="2" type="ORF">NCTC1934_01944</name>
</gene>
<accession>A0A378YD49</accession>
<feature type="domain" description="HhH-GPD" evidence="1">
    <location>
        <begin position="31"/>
        <end position="187"/>
    </location>
</feature>
<evidence type="ECO:0000313" key="3">
    <source>
        <dbReference type="Proteomes" id="UP000255467"/>
    </source>
</evidence>
<reference evidence="2 3" key="1">
    <citation type="submission" date="2018-06" db="EMBL/GenBank/DDBJ databases">
        <authorList>
            <consortium name="Pathogen Informatics"/>
            <person name="Doyle S."/>
        </authorList>
    </citation>
    <scope>NUCLEOTIDE SEQUENCE [LARGE SCALE GENOMIC DNA]</scope>
    <source>
        <strain evidence="2 3">NCTC1934</strain>
    </source>
</reference>
<proteinExistence type="predicted"/>
<dbReference type="InterPro" id="IPR017658">
    <property type="entry name" value="HhH-GPD_base_excis"/>
</dbReference>
<protein>
    <submittedName>
        <fullName evidence="2">Uncharacterized HhH-GPD family protein</fullName>
    </submittedName>
</protein>
<evidence type="ECO:0000313" key="2">
    <source>
        <dbReference type="EMBL" id="SUA75165.1"/>
    </source>
</evidence>